<feature type="transmembrane region" description="Helical" evidence="2">
    <location>
        <begin position="212"/>
        <end position="233"/>
    </location>
</feature>
<feature type="transmembrane region" description="Helical" evidence="2">
    <location>
        <begin position="36"/>
        <end position="55"/>
    </location>
</feature>
<proteinExistence type="predicted"/>
<keyword evidence="2" id="KW-0472">Membrane</keyword>
<accession>A0A8H7DY74</accession>
<sequence length="338" mass="38659">MAPTETISSPLVYRETGRNFGSWRIRATDDAFILEAWSEGCMVGALMIMSCVTVANMRRGVLLHKLILLELLLAITHGTFCFMAFEGYGWYLSSTAALLYCSYFLHNIVAWVKIRPFFVEPRSLFQPTTAKIVRRVYLTTLALTIPPMIFQIVNNFLFFNNKSEMYNKIRPAEPLFRDPWWIFTCLALFHVIRKCYGSSVFALIARCPRFGILLAAICLSIVFTLMDTFATLIPQVRGVVNGINPYWKLALIFKCLTDNIMLDDFKTELQRLGGGTNLERDMGPPPSPRPLPRIMEKSSDDHIEVTHAFDVQDRDWDWSEIDPPKAIHQPFSVSRSLP</sequence>
<evidence type="ECO:0000313" key="4">
    <source>
        <dbReference type="Proteomes" id="UP000606974"/>
    </source>
</evidence>
<dbReference type="PANTHER" id="PTHR42029:SF3">
    <property type="entry name" value="AN04G07800"/>
    <property type="match status" value="1"/>
</dbReference>
<feature type="transmembrane region" description="Helical" evidence="2">
    <location>
        <begin position="91"/>
        <end position="114"/>
    </location>
</feature>
<reference evidence="3" key="1">
    <citation type="submission" date="2020-02" db="EMBL/GenBank/DDBJ databases">
        <authorList>
            <person name="Palmer J.M."/>
        </authorList>
    </citation>
    <scope>NUCLEOTIDE SEQUENCE</scope>
    <source>
        <strain evidence="3">EPUS1.4</strain>
        <tissue evidence="3">Thallus</tissue>
    </source>
</reference>
<evidence type="ECO:0000256" key="2">
    <source>
        <dbReference type="SAM" id="Phobius"/>
    </source>
</evidence>
<feature type="transmembrane region" description="Helical" evidence="2">
    <location>
        <begin position="135"/>
        <end position="159"/>
    </location>
</feature>
<dbReference type="OrthoDB" id="5420247at2759"/>
<keyword evidence="2" id="KW-0812">Transmembrane</keyword>
<evidence type="ECO:0000256" key="1">
    <source>
        <dbReference type="SAM" id="MobiDB-lite"/>
    </source>
</evidence>
<organism evidence="3 4">
    <name type="scientific">Endocarpon pusillum</name>
    <dbReference type="NCBI Taxonomy" id="364733"/>
    <lineage>
        <taxon>Eukaryota</taxon>
        <taxon>Fungi</taxon>
        <taxon>Dikarya</taxon>
        <taxon>Ascomycota</taxon>
        <taxon>Pezizomycotina</taxon>
        <taxon>Eurotiomycetes</taxon>
        <taxon>Chaetothyriomycetidae</taxon>
        <taxon>Verrucariales</taxon>
        <taxon>Verrucariaceae</taxon>
        <taxon>Endocarpon</taxon>
    </lineage>
</organism>
<dbReference type="Proteomes" id="UP000606974">
    <property type="component" value="Unassembled WGS sequence"/>
</dbReference>
<comment type="caution">
    <text evidence="3">The sequence shown here is derived from an EMBL/GenBank/DDBJ whole genome shotgun (WGS) entry which is preliminary data.</text>
</comment>
<gene>
    <name evidence="3" type="ORF">GJ744_003357</name>
</gene>
<dbReference type="PANTHER" id="PTHR42029">
    <property type="entry name" value="AN04G07800"/>
    <property type="match status" value="1"/>
</dbReference>
<feature type="transmembrane region" description="Helical" evidence="2">
    <location>
        <begin position="67"/>
        <end position="85"/>
    </location>
</feature>
<keyword evidence="4" id="KW-1185">Reference proteome</keyword>
<feature type="region of interest" description="Disordered" evidence="1">
    <location>
        <begin position="274"/>
        <end position="295"/>
    </location>
</feature>
<evidence type="ECO:0000313" key="3">
    <source>
        <dbReference type="EMBL" id="KAF7503679.1"/>
    </source>
</evidence>
<dbReference type="EMBL" id="JAACFV010000166">
    <property type="protein sequence ID" value="KAF7503679.1"/>
    <property type="molecule type" value="Genomic_DNA"/>
</dbReference>
<keyword evidence="2" id="KW-1133">Transmembrane helix</keyword>
<feature type="transmembrane region" description="Helical" evidence="2">
    <location>
        <begin position="179"/>
        <end position="205"/>
    </location>
</feature>
<name>A0A8H7DY74_9EURO</name>
<protein>
    <submittedName>
        <fullName evidence="3">Uncharacterized protein</fullName>
    </submittedName>
</protein>
<dbReference type="AlphaFoldDB" id="A0A8H7DY74"/>